<keyword evidence="7" id="KW-1185">Reference proteome</keyword>
<dbReference type="PANTHER" id="PTHR31465">
    <property type="entry name" value="PROTEIN RTA1-RELATED"/>
    <property type="match status" value="1"/>
</dbReference>
<dbReference type="FunCoup" id="V5GBZ9">
    <property type="interactions" value="29"/>
</dbReference>
<keyword evidence="2 5" id="KW-0812">Transmembrane</keyword>
<dbReference type="AlphaFoldDB" id="V5GBZ9"/>
<dbReference type="Proteomes" id="UP000018001">
    <property type="component" value="Unassembled WGS sequence"/>
</dbReference>
<sequence>MAGSDYANWKAYQYNPSMAAAVIFIILFLSATLLHTFHLFRTRTWFFIPFVIGGYFESIGYIGRAISSQQSPNWTLGPYVTQSTLLLIAPALFSASIYMELGRIIVLVGGEKHSLIRVNWLTKIFVSGDVLSFLMQASGAGILVQGNQDTGNGVILGGLFVQIIFFCFFVCCALTFQRRLSKRPTEQSEAGYIPWRKHMSALYAASVLILIRSVFRVAEYAEGNDGYLLQTEVFLYIFDAVLMFLVMVTFVAIHPSEINCLLGKGRVMTAKGGFSITEATVFV</sequence>
<feature type="transmembrane region" description="Helical" evidence="5">
    <location>
        <begin position="18"/>
        <end position="37"/>
    </location>
</feature>
<evidence type="ECO:0000313" key="7">
    <source>
        <dbReference type="Proteomes" id="UP000018001"/>
    </source>
</evidence>
<evidence type="ECO:0000256" key="2">
    <source>
        <dbReference type="ARBA" id="ARBA00022692"/>
    </source>
</evidence>
<keyword evidence="4 5" id="KW-0472">Membrane</keyword>
<evidence type="ECO:0000256" key="3">
    <source>
        <dbReference type="ARBA" id="ARBA00022989"/>
    </source>
</evidence>
<dbReference type="Pfam" id="PF04479">
    <property type="entry name" value="RTA1"/>
    <property type="match status" value="1"/>
</dbReference>
<protein>
    <recommendedName>
        <fullName evidence="8">RTA1 like protein-domain-containing protein</fullName>
    </recommendedName>
</protein>
<organism evidence="6 7">
    <name type="scientific">Byssochlamys spectabilis (strain No. 5 / NBRC 109023)</name>
    <name type="common">Paecilomyces variotii</name>
    <dbReference type="NCBI Taxonomy" id="1356009"/>
    <lineage>
        <taxon>Eukaryota</taxon>
        <taxon>Fungi</taxon>
        <taxon>Dikarya</taxon>
        <taxon>Ascomycota</taxon>
        <taxon>Pezizomycotina</taxon>
        <taxon>Eurotiomycetes</taxon>
        <taxon>Eurotiomycetidae</taxon>
        <taxon>Eurotiales</taxon>
        <taxon>Thermoascaceae</taxon>
        <taxon>Paecilomyces</taxon>
    </lineage>
</organism>
<dbReference type="InParanoid" id="V5GBZ9"/>
<feature type="transmembrane region" description="Helical" evidence="5">
    <location>
        <begin position="44"/>
        <end position="63"/>
    </location>
</feature>
<feature type="transmembrane region" description="Helical" evidence="5">
    <location>
        <begin position="155"/>
        <end position="176"/>
    </location>
</feature>
<dbReference type="GO" id="GO:0016020">
    <property type="term" value="C:membrane"/>
    <property type="evidence" value="ECO:0007669"/>
    <property type="project" value="UniProtKB-SubCell"/>
</dbReference>
<evidence type="ECO:0000256" key="5">
    <source>
        <dbReference type="SAM" id="Phobius"/>
    </source>
</evidence>
<feature type="transmembrane region" description="Helical" evidence="5">
    <location>
        <begin position="120"/>
        <end position="143"/>
    </location>
</feature>
<evidence type="ECO:0000313" key="6">
    <source>
        <dbReference type="EMBL" id="GAD98417.1"/>
    </source>
</evidence>
<evidence type="ECO:0008006" key="8">
    <source>
        <dbReference type="Google" id="ProtNLM"/>
    </source>
</evidence>
<comment type="subcellular location">
    <subcellularLocation>
        <location evidence="1">Membrane</location>
        <topology evidence="1">Multi-pass membrane protein</topology>
    </subcellularLocation>
</comment>
<accession>V5GBZ9</accession>
<reference evidence="7" key="1">
    <citation type="journal article" date="2014" name="Genome Announc.">
        <title>Draft genome sequence of the formaldehyde-resistant fungus Byssochlamys spectabilis No. 5 (anamorph Paecilomyces variotii No. 5) (NBRC109023).</title>
        <authorList>
            <person name="Oka T."/>
            <person name="Ekino K."/>
            <person name="Fukuda K."/>
            <person name="Nomura Y."/>
        </authorList>
    </citation>
    <scope>NUCLEOTIDE SEQUENCE [LARGE SCALE GENOMIC DNA]</scope>
    <source>
        <strain evidence="7">No. 5 / NBRC 109023</strain>
    </source>
</reference>
<dbReference type="HOGENOM" id="CLU_033465_3_1_1"/>
<proteinExistence type="predicted"/>
<feature type="transmembrane region" description="Helical" evidence="5">
    <location>
        <begin position="233"/>
        <end position="253"/>
    </location>
</feature>
<name>V5GBZ9_BYSSN</name>
<comment type="caution">
    <text evidence="6">The sequence shown here is derived from an EMBL/GenBank/DDBJ whole genome shotgun (WGS) entry which is preliminary data.</text>
</comment>
<dbReference type="InterPro" id="IPR007568">
    <property type="entry name" value="RTA1"/>
</dbReference>
<dbReference type="EMBL" id="BAUL01000244">
    <property type="protein sequence ID" value="GAD98417.1"/>
    <property type="molecule type" value="Genomic_DNA"/>
</dbReference>
<keyword evidence="3 5" id="KW-1133">Transmembrane helix</keyword>
<feature type="transmembrane region" description="Helical" evidence="5">
    <location>
        <begin position="83"/>
        <end position="108"/>
    </location>
</feature>
<evidence type="ECO:0000256" key="1">
    <source>
        <dbReference type="ARBA" id="ARBA00004141"/>
    </source>
</evidence>
<dbReference type="PANTHER" id="PTHR31465:SF35">
    <property type="entry name" value="RTA1 DOMAIN PROTEIN-RELATED"/>
    <property type="match status" value="1"/>
</dbReference>
<dbReference type="OrthoDB" id="3358017at2759"/>
<gene>
    <name evidence="6" type="ORF">PVAR5_7109</name>
</gene>
<feature type="transmembrane region" description="Helical" evidence="5">
    <location>
        <begin position="201"/>
        <end position="221"/>
    </location>
</feature>
<evidence type="ECO:0000256" key="4">
    <source>
        <dbReference type="ARBA" id="ARBA00023136"/>
    </source>
</evidence>
<dbReference type="eggNOG" id="ENOG502QURG">
    <property type="taxonomic scope" value="Eukaryota"/>
</dbReference>